<proteinExistence type="predicted"/>
<dbReference type="EMBL" id="JAPFRF010000005">
    <property type="protein sequence ID" value="KAJ7332840.1"/>
    <property type="molecule type" value="Genomic_DNA"/>
</dbReference>
<evidence type="ECO:0000313" key="2">
    <source>
        <dbReference type="Proteomes" id="UP001142489"/>
    </source>
</evidence>
<dbReference type="Proteomes" id="UP001142489">
    <property type="component" value="Unassembled WGS sequence"/>
</dbReference>
<name>A0A9Q0XYU0_9SAUR</name>
<dbReference type="AlphaFoldDB" id="A0A9Q0XYU0"/>
<sequence>MESVPSTFLRSILGMPRCVPAAGLRLETGIASLECVAWIYAFRYWIKVSHANTSMGYLHLLQNDVHNSSWFKVFPTKLHLLGLSIDFLNAFEPKTAKAIIEKRIRDIDFQHSISSAQKTCSILHFGLNFNFSQSAQYLENLTVPKYWHVFSRARFNCLQSAILDGCYSGVPYENRLCPCNNKEIETLNHVIFVCDFYRNECTKLLKPIMSVFPGLGLGTPTKQLGHVSSEAAGTLPLP</sequence>
<evidence type="ECO:0000313" key="1">
    <source>
        <dbReference type="EMBL" id="KAJ7332840.1"/>
    </source>
</evidence>
<gene>
    <name evidence="1" type="ORF">JRQ81_015020</name>
</gene>
<comment type="caution">
    <text evidence="1">The sequence shown here is derived from an EMBL/GenBank/DDBJ whole genome shotgun (WGS) entry which is preliminary data.</text>
</comment>
<protein>
    <submittedName>
        <fullName evidence="1">Uncharacterized protein</fullName>
    </submittedName>
</protein>
<accession>A0A9Q0XYU0</accession>
<organism evidence="1 2">
    <name type="scientific">Phrynocephalus forsythii</name>
    <dbReference type="NCBI Taxonomy" id="171643"/>
    <lineage>
        <taxon>Eukaryota</taxon>
        <taxon>Metazoa</taxon>
        <taxon>Chordata</taxon>
        <taxon>Craniata</taxon>
        <taxon>Vertebrata</taxon>
        <taxon>Euteleostomi</taxon>
        <taxon>Lepidosauria</taxon>
        <taxon>Squamata</taxon>
        <taxon>Bifurcata</taxon>
        <taxon>Unidentata</taxon>
        <taxon>Episquamata</taxon>
        <taxon>Toxicofera</taxon>
        <taxon>Iguania</taxon>
        <taxon>Acrodonta</taxon>
        <taxon>Agamidae</taxon>
        <taxon>Agaminae</taxon>
        <taxon>Phrynocephalus</taxon>
    </lineage>
</organism>
<reference evidence="1" key="1">
    <citation type="journal article" date="2023" name="DNA Res.">
        <title>Chromosome-level genome assembly of Phrynocephalus forsythii using third-generation DNA sequencing and Hi-C analysis.</title>
        <authorList>
            <person name="Qi Y."/>
            <person name="Zhao W."/>
            <person name="Zhao Y."/>
            <person name="Niu C."/>
            <person name="Cao S."/>
            <person name="Zhang Y."/>
        </authorList>
    </citation>
    <scope>NUCLEOTIDE SEQUENCE</scope>
    <source>
        <tissue evidence="1">Muscle</tissue>
    </source>
</reference>
<keyword evidence="2" id="KW-1185">Reference proteome</keyword>